<evidence type="ECO:0008006" key="3">
    <source>
        <dbReference type="Google" id="ProtNLM"/>
    </source>
</evidence>
<accession>I3C0C9</accession>
<dbReference type="RefSeq" id="WP_008615688.1">
    <property type="nucleotide sequence ID" value="NZ_JH651380.1"/>
</dbReference>
<dbReference type="HOGENOM" id="CLU_2734645_0_0_10"/>
<dbReference type="STRING" id="926559.JoomaDRAFT_0004"/>
<dbReference type="OrthoDB" id="1495628at2"/>
<evidence type="ECO:0000313" key="2">
    <source>
        <dbReference type="Proteomes" id="UP000004690"/>
    </source>
</evidence>
<dbReference type="eggNOG" id="ENOG502ZD5B">
    <property type="taxonomic scope" value="Bacteria"/>
</dbReference>
<evidence type="ECO:0000313" key="1">
    <source>
        <dbReference type="EMBL" id="EIJ37072.1"/>
    </source>
</evidence>
<protein>
    <recommendedName>
        <fullName evidence="3">Hypervirulence associated protein TUDOR domain-containing protein</fullName>
    </recommendedName>
</protein>
<organism evidence="1 2">
    <name type="scientific">Galbibacter orientalis DSM 19592</name>
    <dbReference type="NCBI Taxonomy" id="926559"/>
    <lineage>
        <taxon>Bacteria</taxon>
        <taxon>Pseudomonadati</taxon>
        <taxon>Bacteroidota</taxon>
        <taxon>Flavobacteriia</taxon>
        <taxon>Flavobacteriales</taxon>
        <taxon>Flavobacteriaceae</taxon>
        <taxon>Galbibacter</taxon>
    </lineage>
</organism>
<reference evidence="1 2" key="1">
    <citation type="submission" date="2012-02" db="EMBL/GenBank/DDBJ databases">
        <title>Improved High-Quality Draft genome of Joostella marina DSM 19592.</title>
        <authorList>
            <consortium name="US DOE Joint Genome Institute (JGI-PGF)"/>
            <person name="Lucas S."/>
            <person name="Copeland A."/>
            <person name="Lapidus A."/>
            <person name="Bruce D."/>
            <person name="Goodwin L."/>
            <person name="Pitluck S."/>
            <person name="Peters L."/>
            <person name="Chertkov O."/>
            <person name="Ovchinnikova G."/>
            <person name="Kyrpides N."/>
            <person name="Mavromatis K."/>
            <person name="Detter J.C."/>
            <person name="Han C."/>
            <person name="Land M."/>
            <person name="Hauser L."/>
            <person name="Markowitz V."/>
            <person name="Cheng J.-F."/>
            <person name="Hugenholtz P."/>
            <person name="Woyke T."/>
            <person name="Wu D."/>
            <person name="Tindall B."/>
            <person name="Brambilla E."/>
            <person name="Klenk H.-P."/>
            <person name="Eisen J.A."/>
        </authorList>
    </citation>
    <scope>NUCLEOTIDE SEQUENCE [LARGE SCALE GENOMIC DNA]</scope>
    <source>
        <strain evidence="1 2">DSM 19592</strain>
    </source>
</reference>
<sequence length="71" mass="8084">MSEFKIGDNIFHKSNSTVAWTIEKIENNEAVCSTLVKDTYEQKKAVFALTSISKCAEPTFIVGKRTRNNHY</sequence>
<keyword evidence="2" id="KW-1185">Reference proteome</keyword>
<dbReference type="EMBL" id="JH651380">
    <property type="protein sequence ID" value="EIJ37072.1"/>
    <property type="molecule type" value="Genomic_DNA"/>
</dbReference>
<proteinExistence type="predicted"/>
<dbReference type="Proteomes" id="UP000004690">
    <property type="component" value="Unassembled WGS sequence"/>
</dbReference>
<gene>
    <name evidence="1" type="ORF">JoomaDRAFT_0004</name>
</gene>
<name>I3C0C9_9FLAO</name>
<dbReference type="AlphaFoldDB" id="I3C0C9"/>